<feature type="compositionally biased region" description="Low complexity" evidence="1">
    <location>
        <begin position="233"/>
        <end position="252"/>
    </location>
</feature>
<dbReference type="EMBL" id="CP119934">
    <property type="protein sequence ID" value="WFD01624.1"/>
    <property type="molecule type" value="Genomic_DNA"/>
</dbReference>
<dbReference type="PANTHER" id="PTHR47336">
    <property type="entry name" value="TRANSCRIPTION FACTOR HMS1-RELATED"/>
    <property type="match status" value="1"/>
</dbReference>
<dbReference type="Pfam" id="PF00010">
    <property type="entry name" value="HLH"/>
    <property type="match status" value="1"/>
</dbReference>
<evidence type="ECO:0000256" key="1">
    <source>
        <dbReference type="SAM" id="MobiDB-lite"/>
    </source>
</evidence>
<feature type="region of interest" description="Disordered" evidence="1">
    <location>
        <begin position="69"/>
        <end position="122"/>
    </location>
</feature>
<dbReference type="AlphaFoldDB" id="A0AAF0IRZ3"/>
<dbReference type="PANTHER" id="PTHR47336:SF2">
    <property type="entry name" value="TRANSCRIPTION FACTOR HMS1-RELATED"/>
    <property type="match status" value="1"/>
</dbReference>
<dbReference type="InterPro" id="IPR011598">
    <property type="entry name" value="bHLH_dom"/>
</dbReference>
<feature type="region of interest" description="Disordered" evidence="1">
    <location>
        <begin position="167"/>
        <end position="213"/>
    </location>
</feature>
<protein>
    <recommendedName>
        <fullName evidence="2">BHLH domain-containing protein</fullName>
    </recommendedName>
</protein>
<sequence length="971" mass="101899">MESAPWMVPPGTTQSMEAIPPLPADGDTKTWVGPTGAPGSPKFWAQVELPDMFLSNLFHESDGPYKDDALTDFSGSASTGSEPAESPEAFPDFLLSHASDASSPSHESTASPSAAPMAFKPNAPTDDMLGVWAPPSAAPAPNVVPTMAMDPMFAPIFTMDRAAPAAPTAASAPAPASAPASTPESPPSEASPPPPPAGSAPELPGLPQMPTGSNANALTALARIREFAKHANAEAPHAAPAPAAPAASAAPREAADASPPPDGAAWSKKVAHNAIERRYRSNINDRIAGLRDVVPALREMRPRDGSRRRRRRKSEKEELVDGVAAATKMSKATVLSKATEYICYLKSRELQLDRQVTALQMLVRSLEGGEELLAAWNAEVARAERLAAPADAAACAPPTVAAEDESEHDEEDEEEDGDVPRKAPRYALGAFAGFAVLGGAGDWRGAPAPSLLKRSGLAAGDAHAYDAVPAHALVLVLLRAAAFVLGAAVLAYALTVRVVRWERHRRTKRAAALPRVYALPSLLQTPVEHAFAAEPERLSDARARYAALSDALPTFATRAPALRAAALALTTRVVARVPPLARAVALWRRHTVDATVQRLERHACLHRLLLELALGHAVQPSVAQRLLTLAAWEAHFLAAPPTPEERLVLALGCAVLAPHTVFGAWLAQEGALRWNGARAAHVDADGAQRLHAVVGDVLGLPLDVACTYAASASAETDASLVGVSPVRNVLDALRTEELLAFWSTLLASLMRGGGEPARAALRPHVLDVAADHASLLALRTQLTRVARERPVRNALAAEQLAVAGATLLLVAGHIARAQHAARALAARGVHSSAAHALCALVLRTPLRAAPPVGPVDALAAAVLHYMQLQRTAHAGAELRAQPVAELQALASQCVWEVVAPTRSEHAPAVVRSAARGARAPAGRAPRARAAQLAQRDWRRDASAAPRVPLATLTHALDTLMDRLSGLAEDVA</sequence>
<dbReference type="PROSITE" id="PS50888">
    <property type="entry name" value="BHLH"/>
    <property type="match status" value="1"/>
</dbReference>
<feature type="compositionally biased region" description="Pro residues" evidence="1">
    <location>
        <begin position="184"/>
        <end position="198"/>
    </location>
</feature>
<dbReference type="Proteomes" id="UP001214603">
    <property type="component" value="Chromosome 1"/>
</dbReference>
<feature type="region of interest" description="Disordered" evidence="1">
    <location>
        <begin position="232"/>
        <end position="268"/>
    </location>
</feature>
<dbReference type="SMART" id="SM00353">
    <property type="entry name" value="HLH"/>
    <property type="match status" value="1"/>
</dbReference>
<keyword evidence="4" id="KW-1185">Reference proteome</keyword>
<feature type="compositionally biased region" description="Low complexity" evidence="1">
    <location>
        <begin position="391"/>
        <end position="401"/>
    </location>
</feature>
<feature type="compositionally biased region" description="Acidic residues" evidence="1">
    <location>
        <begin position="402"/>
        <end position="417"/>
    </location>
</feature>
<feature type="domain" description="BHLH" evidence="2">
    <location>
        <begin position="267"/>
        <end position="345"/>
    </location>
</feature>
<evidence type="ECO:0000313" key="3">
    <source>
        <dbReference type="EMBL" id="WFD01624.1"/>
    </source>
</evidence>
<dbReference type="SUPFAM" id="SSF47459">
    <property type="entry name" value="HLH, helix-loop-helix DNA-binding domain"/>
    <property type="match status" value="1"/>
</dbReference>
<feature type="region of interest" description="Disordered" evidence="1">
    <location>
        <begin position="1"/>
        <end position="24"/>
    </location>
</feature>
<feature type="region of interest" description="Disordered" evidence="1">
    <location>
        <begin position="298"/>
        <end position="317"/>
    </location>
</feature>
<feature type="compositionally biased region" description="Low complexity" evidence="1">
    <location>
        <begin position="167"/>
        <end position="183"/>
    </location>
</feature>
<dbReference type="InterPro" id="IPR052099">
    <property type="entry name" value="Regulatory_TF_Diverse"/>
</dbReference>
<proteinExistence type="predicted"/>
<evidence type="ECO:0000259" key="2">
    <source>
        <dbReference type="PROSITE" id="PS50888"/>
    </source>
</evidence>
<reference evidence="3" key="1">
    <citation type="submission" date="2023-03" db="EMBL/GenBank/DDBJ databases">
        <title>Mating type loci evolution in Malassezia.</title>
        <authorList>
            <person name="Coelho M.A."/>
        </authorList>
    </citation>
    <scope>NUCLEOTIDE SEQUENCE</scope>
    <source>
        <strain evidence="3">CBS 7876</strain>
    </source>
</reference>
<dbReference type="CDD" id="cd11399">
    <property type="entry name" value="bHLHzip_scHMS1_like"/>
    <property type="match status" value="1"/>
</dbReference>
<organism evidence="3 4">
    <name type="scientific">Malassezia obtusa</name>
    <dbReference type="NCBI Taxonomy" id="76774"/>
    <lineage>
        <taxon>Eukaryota</taxon>
        <taxon>Fungi</taxon>
        <taxon>Dikarya</taxon>
        <taxon>Basidiomycota</taxon>
        <taxon>Ustilaginomycotina</taxon>
        <taxon>Malasseziomycetes</taxon>
        <taxon>Malasseziales</taxon>
        <taxon>Malasseziaceae</taxon>
        <taxon>Malassezia</taxon>
    </lineage>
</organism>
<feature type="compositionally biased region" description="Low complexity" evidence="1">
    <location>
        <begin position="96"/>
        <end position="116"/>
    </location>
</feature>
<feature type="region of interest" description="Disordered" evidence="1">
    <location>
        <begin position="391"/>
        <end position="420"/>
    </location>
</feature>
<gene>
    <name evidence="3" type="ORF">MOBT1_000300</name>
</gene>
<accession>A0AAF0IRZ3</accession>
<evidence type="ECO:0000313" key="4">
    <source>
        <dbReference type="Proteomes" id="UP001214603"/>
    </source>
</evidence>
<dbReference type="Gene3D" id="4.10.280.10">
    <property type="entry name" value="Helix-loop-helix DNA-binding domain"/>
    <property type="match status" value="1"/>
</dbReference>
<name>A0AAF0IRZ3_9BASI</name>
<dbReference type="InterPro" id="IPR036638">
    <property type="entry name" value="HLH_DNA-bd_sf"/>
</dbReference>
<dbReference type="GO" id="GO:0046983">
    <property type="term" value="F:protein dimerization activity"/>
    <property type="evidence" value="ECO:0007669"/>
    <property type="project" value="InterPro"/>
</dbReference>